<accession>A0A7L9RTK6</accession>
<name>A0A7L9RTK6_9PROT</name>
<keyword evidence="2" id="KW-1185">Reference proteome</keyword>
<sequence>MKKSTNSPNRPQKNIEAEYHTFGEEFANLNKDLQTILQHAKSAGADLSKDAGREVWSQIENIASRASDINKWISSSASDFLNHKYELTKEKAQQYASDLESTVKEHPIQSLAVSFGIGLLFSWALRR</sequence>
<reference evidence="1 2" key="1">
    <citation type="submission" date="2020-06" db="EMBL/GenBank/DDBJ databases">
        <title>The endosymbiont of the kinetoplastid Bodo saltans is a Paracaedibacter-like alpha-proteobacterium possessing a putative toxin-antitoxin system.</title>
        <authorList>
            <person name="Midha S."/>
            <person name="Rigden D.J."/>
            <person name="Siozios S."/>
            <person name="Hurst G.D.D."/>
            <person name="Jackson A.P."/>
        </authorList>
    </citation>
    <scope>NUCLEOTIDE SEQUENCE [LARGE SCALE GENOMIC DNA]</scope>
    <source>
        <strain evidence="1">Lake Konstanz</strain>
    </source>
</reference>
<proteinExistence type="predicted"/>
<evidence type="ECO:0000313" key="2">
    <source>
        <dbReference type="Proteomes" id="UP000594001"/>
    </source>
</evidence>
<evidence type="ECO:0008006" key="3">
    <source>
        <dbReference type="Google" id="ProtNLM"/>
    </source>
</evidence>
<dbReference type="RefSeq" id="WP_350331455.1">
    <property type="nucleotide sequence ID" value="NZ_CP054719.1"/>
</dbReference>
<dbReference type="AlphaFoldDB" id="A0A7L9RTK6"/>
<gene>
    <name evidence="1" type="ORF">CPBP_00667</name>
</gene>
<dbReference type="Proteomes" id="UP000594001">
    <property type="component" value="Chromosome"/>
</dbReference>
<protein>
    <recommendedName>
        <fullName evidence="3">DUF883 domain-containing protein</fullName>
    </recommendedName>
</protein>
<organism evidence="1 2">
    <name type="scientific">Candidatus Bodocaedibacter vickermanii</name>
    <dbReference type="NCBI Taxonomy" id="2741701"/>
    <lineage>
        <taxon>Bacteria</taxon>
        <taxon>Pseudomonadati</taxon>
        <taxon>Pseudomonadota</taxon>
        <taxon>Alphaproteobacteria</taxon>
        <taxon>Holosporales</taxon>
        <taxon>Candidatus Paracaedibacteraceae</taxon>
        <taxon>Candidatus Bodocaedibacter</taxon>
    </lineage>
</organism>
<evidence type="ECO:0000313" key="1">
    <source>
        <dbReference type="EMBL" id="QOL19896.1"/>
    </source>
</evidence>
<dbReference type="KEGG" id="pbal:CPBP_00667"/>
<dbReference type="EMBL" id="CP054719">
    <property type="protein sequence ID" value="QOL19896.1"/>
    <property type="molecule type" value="Genomic_DNA"/>
</dbReference>